<protein>
    <submittedName>
        <fullName evidence="2">Recep_L_domain domain-containing protein</fullName>
    </submittedName>
</protein>
<dbReference type="WBParaSite" id="HPBE_0000661901-mRNA-1">
    <property type="protein sequence ID" value="HPBE_0000661901-mRNA-1"/>
    <property type="gene ID" value="HPBE_0000661901"/>
</dbReference>
<keyword evidence="1" id="KW-1185">Reference proteome</keyword>
<proteinExistence type="predicted"/>
<organism evidence="1 2">
    <name type="scientific">Heligmosomoides polygyrus</name>
    <name type="common">Parasitic roundworm</name>
    <dbReference type="NCBI Taxonomy" id="6339"/>
    <lineage>
        <taxon>Eukaryota</taxon>
        <taxon>Metazoa</taxon>
        <taxon>Ecdysozoa</taxon>
        <taxon>Nematoda</taxon>
        <taxon>Chromadorea</taxon>
        <taxon>Rhabditida</taxon>
        <taxon>Rhabditina</taxon>
        <taxon>Rhabditomorpha</taxon>
        <taxon>Strongyloidea</taxon>
        <taxon>Heligmosomidae</taxon>
        <taxon>Heligmosomoides</taxon>
    </lineage>
</organism>
<dbReference type="Proteomes" id="UP000050761">
    <property type="component" value="Unassembled WGS sequence"/>
</dbReference>
<evidence type="ECO:0000313" key="1">
    <source>
        <dbReference type="Proteomes" id="UP000050761"/>
    </source>
</evidence>
<name>A0A183FIB5_HELPZ</name>
<dbReference type="AlphaFoldDB" id="A0A183FIB5"/>
<sequence>LANMKHVLRVPKTVDCVQNILTVIPLQLMSYHVAELNGYNLCVLKYNLRTEHRAGLRSSDMRGMCHLRDPEKCMWNDRLTKSDFELDEVEKLEVVEEEDQEFQPEMDCAGVTTPLTSEGTITFSGGQIVSEEKAPVTAGGMDRGTAMIIITGPTPAVSPVIRDRCPTPDLNETAAKGGSPPSFRRGLSQHLTLFILRKA</sequence>
<dbReference type="Gene3D" id="3.40.50.10490">
    <property type="entry name" value="Glucose-6-phosphate isomerase like protein, domain 1"/>
    <property type="match status" value="1"/>
</dbReference>
<accession>A0A183FIB5</accession>
<evidence type="ECO:0000313" key="2">
    <source>
        <dbReference type="WBParaSite" id="HPBE_0000661901-mRNA-1"/>
    </source>
</evidence>
<reference evidence="2" key="1">
    <citation type="submission" date="2019-09" db="UniProtKB">
        <authorList>
            <consortium name="WormBaseParasite"/>
        </authorList>
    </citation>
    <scope>IDENTIFICATION</scope>
</reference>